<evidence type="ECO:0000313" key="1">
    <source>
        <dbReference type="RefSeq" id="XP_016436932.1"/>
    </source>
</evidence>
<accession>A0A1S3XAJ4</accession>
<dbReference type="PANTHER" id="PTHR46238:SF11">
    <property type="entry name" value="AGAMOUS-LIKE MADS-BOX PROTEIN AGL16"/>
    <property type="match status" value="1"/>
</dbReference>
<protein>
    <submittedName>
        <fullName evidence="1">Uncharacterized protein</fullName>
    </submittedName>
</protein>
<feature type="non-terminal residue" evidence="1">
    <location>
        <position position="174"/>
    </location>
</feature>
<dbReference type="OrthoDB" id="1725135at2759"/>
<dbReference type="AlphaFoldDB" id="A0A1S3XAJ4"/>
<dbReference type="RefSeq" id="XP_016436932.1">
    <property type="nucleotide sequence ID" value="XM_016581446.1"/>
</dbReference>
<dbReference type="KEGG" id="nta:107763037"/>
<gene>
    <name evidence="1" type="primary">LOC107763037</name>
</gene>
<sequence>MKWRLASDVLWNKNVPVRLKGKFYKVVVKPTLLYGTEYWPVKNSHTHKLKVDEMRILRWICGHAWLDKIGNEVIREKVGVTPMEDKMWEARLRWFGHVKRTSIEAPVRRCERLASVGSMRGRGRPKKSWGEVIRWDMAQLELTENMGLNRRVLSRYLAGDLSEQPPCPFRGRGR</sequence>
<dbReference type="PaxDb" id="4097-A0A1S3XAJ4"/>
<dbReference type="PANTHER" id="PTHR46238">
    <property type="entry name" value="REVERSE TRANSCRIPTASE DOMAIN-CONTAINING PROTEIN"/>
    <property type="match status" value="1"/>
</dbReference>
<name>A0A1S3XAJ4_TOBAC</name>
<proteinExistence type="predicted"/>
<dbReference type="STRING" id="4097.A0A1S3XAJ4"/>
<organism evidence="1">
    <name type="scientific">Nicotiana tabacum</name>
    <name type="common">Common tobacco</name>
    <dbReference type="NCBI Taxonomy" id="4097"/>
    <lineage>
        <taxon>Eukaryota</taxon>
        <taxon>Viridiplantae</taxon>
        <taxon>Streptophyta</taxon>
        <taxon>Embryophyta</taxon>
        <taxon>Tracheophyta</taxon>
        <taxon>Spermatophyta</taxon>
        <taxon>Magnoliopsida</taxon>
        <taxon>eudicotyledons</taxon>
        <taxon>Gunneridae</taxon>
        <taxon>Pentapetalae</taxon>
        <taxon>asterids</taxon>
        <taxon>lamiids</taxon>
        <taxon>Solanales</taxon>
        <taxon>Solanaceae</taxon>
        <taxon>Nicotianoideae</taxon>
        <taxon>Nicotianeae</taxon>
        <taxon>Nicotiana</taxon>
    </lineage>
</organism>
<reference evidence="1" key="1">
    <citation type="submission" date="2025-08" db="UniProtKB">
        <authorList>
            <consortium name="RefSeq"/>
        </authorList>
    </citation>
    <scope>IDENTIFICATION</scope>
</reference>